<sequence>MKKLLALSTALALSSFAFVTHAAPVMLDSSSNQLRPAGTVSASGARDLSDLEDKLAEKAREEGAKGYIVNSASGDNTMFGTATIYK</sequence>
<evidence type="ECO:0000313" key="6">
    <source>
        <dbReference type="Proteomes" id="UP000275331"/>
    </source>
</evidence>
<dbReference type="InterPro" id="IPR010854">
    <property type="entry name" value="YdgH/BhsA/McbA-like_dom"/>
</dbReference>
<dbReference type="Pfam" id="PF07338">
    <property type="entry name" value="YdgH_BhsA-like"/>
    <property type="match status" value="1"/>
</dbReference>
<evidence type="ECO:0000313" key="7">
    <source>
        <dbReference type="Proteomes" id="UP001187066"/>
    </source>
</evidence>
<evidence type="ECO:0000256" key="2">
    <source>
        <dbReference type="SAM" id="SignalP"/>
    </source>
</evidence>
<protein>
    <submittedName>
        <fullName evidence="5">DUF1471 domain-containing protein</fullName>
    </submittedName>
    <submittedName>
        <fullName evidence="4">DUF1471 family periplasmic protein McbA</fullName>
    </submittedName>
</protein>
<dbReference type="SUPFAM" id="SSF159871">
    <property type="entry name" value="YdgH-like"/>
    <property type="match status" value="1"/>
</dbReference>
<feature type="signal peptide" evidence="2">
    <location>
        <begin position="1"/>
        <end position="22"/>
    </location>
</feature>
<dbReference type="Proteomes" id="UP001187066">
    <property type="component" value="Unassembled WGS sequence"/>
</dbReference>
<dbReference type="NCBIfam" id="NF040473">
    <property type="entry name" value="peri_YbiM_McbA"/>
    <property type="match status" value="1"/>
</dbReference>
<reference evidence="4 7" key="2">
    <citation type="submission" date="2023-10" db="EMBL/GenBank/DDBJ databases">
        <authorList>
            <person name="Dale J."/>
        </authorList>
    </citation>
    <scope>NUCLEOTIDE SEQUENCE [LARGE SCALE GENOMIC DNA]</scope>
    <source>
        <strain evidence="4 7">2023EL-00970</strain>
    </source>
</reference>
<evidence type="ECO:0000313" key="5">
    <source>
        <dbReference type="EMBL" id="RSE29401.1"/>
    </source>
</evidence>
<proteinExistence type="predicted"/>
<dbReference type="AlphaFoldDB" id="A0A427V9H4"/>
<dbReference type="Proteomes" id="UP000275331">
    <property type="component" value="Unassembled WGS sequence"/>
</dbReference>
<accession>A0A427V9H4</accession>
<dbReference type="GeneID" id="84664466"/>
<evidence type="ECO:0000256" key="1">
    <source>
        <dbReference type="ARBA" id="ARBA00022729"/>
    </source>
</evidence>
<dbReference type="OrthoDB" id="6583245at2"/>
<reference evidence="5 6" key="1">
    <citation type="submission" date="2018-10" db="EMBL/GenBank/DDBJ databases">
        <title>Transmission dynamics of multidrug resistant bacteria on intensive care unit surfaces.</title>
        <authorList>
            <person name="D'Souza A.W."/>
            <person name="Potter R.F."/>
            <person name="Wallace M."/>
            <person name="Shupe A."/>
            <person name="Patel S."/>
            <person name="Sun S."/>
            <person name="Gul D."/>
            <person name="Kwon J.H."/>
            <person name="Andleeb S."/>
            <person name="Burnham C.-A.D."/>
            <person name="Dantas G."/>
        </authorList>
    </citation>
    <scope>NUCLEOTIDE SEQUENCE [LARGE SCALE GENOMIC DNA]</scope>
    <source>
        <strain evidence="5 6">AS_373</strain>
    </source>
</reference>
<keyword evidence="7" id="KW-1185">Reference proteome</keyword>
<name>A0A427V9H4_9ENTR</name>
<feature type="chain" id="PRO_5018994802" evidence="2">
    <location>
        <begin position="23"/>
        <end position="86"/>
    </location>
</feature>
<dbReference type="InterPro" id="IPR036275">
    <property type="entry name" value="YdgH-like_sf"/>
</dbReference>
<evidence type="ECO:0000259" key="3">
    <source>
        <dbReference type="Pfam" id="PF07338"/>
    </source>
</evidence>
<dbReference type="RefSeq" id="WP_125292439.1">
    <property type="nucleotide sequence ID" value="NZ_CP100494.1"/>
</dbReference>
<keyword evidence="1 2" id="KW-0732">Signal</keyword>
<feature type="domain" description="YdgH/BhsA/McbA-like" evidence="3">
    <location>
        <begin position="34"/>
        <end position="86"/>
    </location>
</feature>
<dbReference type="Gene3D" id="3.30.1660.10">
    <property type="entry name" value="Flavin-binding protein dodecin"/>
    <property type="match status" value="1"/>
</dbReference>
<dbReference type="InterPro" id="IPR025543">
    <property type="entry name" value="Dodecin-like"/>
</dbReference>
<comment type="caution">
    <text evidence="5">The sequence shown here is derived from an EMBL/GenBank/DDBJ whole genome shotgun (WGS) entry which is preliminary data.</text>
</comment>
<organism evidence="5 6">
    <name type="scientific">Atlantibacter subterraneus</name>
    <dbReference type="NCBI Taxonomy" id="255519"/>
    <lineage>
        <taxon>Bacteria</taxon>
        <taxon>Pseudomonadati</taxon>
        <taxon>Pseudomonadota</taxon>
        <taxon>Gammaproteobacteria</taxon>
        <taxon>Enterobacterales</taxon>
        <taxon>Enterobacteriaceae</taxon>
        <taxon>Atlantibacter</taxon>
    </lineage>
</organism>
<dbReference type="EMBL" id="RHXB01000001">
    <property type="protein sequence ID" value="RSE29401.1"/>
    <property type="molecule type" value="Genomic_DNA"/>
</dbReference>
<gene>
    <name evidence="4" type="primary">mcbA</name>
    <name evidence="5" type="ORF">EGT71_02510</name>
    <name evidence="4" type="ORF">R4P48_02580</name>
</gene>
<dbReference type="NCBIfam" id="NF047859">
    <property type="entry name" value="StressCuResBhsA"/>
    <property type="match status" value="1"/>
</dbReference>
<evidence type="ECO:0000313" key="4">
    <source>
        <dbReference type="EMBL" id="MDV7021566.1"/>
    </source>
</evidence>
<dbReference type="EMBL" id="JAWLOF010000001">
    <property type="protein sequence ID" value="MDV7021566.1"/>
    <property type="molecule type" value="Genomic_DNA"/>
</dbReference>